<reference evidence="1 2" key="1">
    <citation type="submission" date="2017-08" db="EMBL/GenBank/DDBJ databases">
        <title>Reclassification of Bisgaard taxon 37 and 44.</title>
        <authorList>
            <person name="Christensen H."/>
        </authorList>
    </citation>
    <scope>NUCLEOTIDE SEQUENCE [LARGE SCALE GENOMIC DNA]</scope>
    <source>
        <strain evidence="1 2">B96_3</strain>
    </source>
</reference>
<keyword evidence="2" id="KW-1185">Reference proteome</keyword>
<dbReference type="RefSeq" id="WP_119524937.1">
    <property type="nucleotide sequence ID" value="NZ_NRHC01000040.1"/>
</dbReference>
<accession>A0A3A1Y6I4</accession>
<dbReference type="Proteomes" id="UP000265691">
    <property type="component" value="Unassembled WGS sequence"/>
</dbReference>
<organism evidence="1 2">
    <name type="scientific">Psittacicella hinzii</name>
    <dbReference type="NCBI Taxonomy" id="2028575"/>
    <lineage>
        <taxon>Bacteria</taxon>
        <taxon>Pseudomonadati</taxon>
        <taxon>Pseudomonadota</taxon>
        <taxon>Gammaproteobacteria</taxon>
        <taxon>Pasteurellales</taxon>
        <taxon>Psittacicellaceae</taxon>
        <taxon>Psittacicella</taxon>
    </lineage>
</organism>
<proteinExistence type="predicted"/>
<evidence type="ECO:0000313" key="1">
    <source>
        <dbReference type="EMBL" id="RIY32916.1"/>
    </source>
</evidence>
<evidence type="ECO:0000313" key="2">
    <source>
        <dbReference type="Proteomes" id="UP000265691"/>
    </source>
</evidence>
<comment type="caution">
    <text evidence="1">The sequence shown here is derived from an EMBL/GenBank/DDBJ whole genome shotgun (WGS) entry which is preliminary data.</text>
</comment>
<name>A0A3A1Y6I4_9GAMM</name>
<dbReference type="EMBL" id="NRHC01000040">
    <property type="protein sequence ID" value="RIY32916.1"/>
    <property type="molecule type" value="Genomic_DNA"/>
</dbReference>
<sequence length="187" mass="22089">MRLPKEDIERFCTYSLEVVLRDLYQCFSIFSRQRYGLKELCDNVMGYMDFKQNSHLEKFGSLKDYNFSSDINNLELFFYIMTKKLVKTWIRELSWSEDCFYSFDSETMETVKKTVTATGNKADLSCRLSDVFLTFASWLTDCFRDVEDNYGVSISIVKCHNFVSYDFSSSEFCKFAVKFHGVKLDYL</sequence>
<dbReference type="OrthoDB" id="2194542at2"/>
<dbReference type="AlphaFoldDB" id="A0A3A1Y6I4"/>
<gene>
    <name evidence="1" type="ORF">CKF54_03700</name>
</gene>
<protein>
    <submittedName>
        <fullName evidence="1">Uncharacterized protein</fullName>
    </submittedName>
</protein>